<dbReference type="RefSeq" id="XP_024323025.1">
    <property type="nucleotide sequence ID" value="XM_024469158.1"/>
</dbReference>
<dbReference type="GO" id="GO:0005737">
    <property type="term" value="C:cytoplasm"/>
    <property type="evidence" value="ECO:0007669"/>
    <property type="project" value="TreeGrafter"/>
</dbReference>
<dbReference type="Gene3D" id="3.40.532.10">
    <property type="entry name" value="Peptidase C12, ubiquitin carboxyl-terminal hydrolase"/>
    <property type="match status" value="1"/>
</dbReference>
<feature type="active site" description="Proton donor" evidence="7">
    <location>
        <position position="191"/>
    </location>
</feature>
<keyword evidence="3 7" id="KW-0645">Protease</keyword>
<keyword evidence="6 7" id="KW-0788">Thiol protease</keyword>
<feature type="site" description="Important for enzyme activity" evidence="7">
    <location>
        <position position="206"/>
    </location>
</feature>
<dbReference type="InterPro" id="IPR036959">
    <property type="entry name" value="Peptidase_C12_UCH_sf"/>
</dbReference>
<feature type="domain" description="UCH catalytic" evidence="10">
    <location>
        <begin position="25"/>
        <end position="253"/>
    </location>
</feature>
<dbReference type="Pfam" id="PF01088">
    <property type="entry name" value="Peptidase_C12"/>
    <property type="match status" value="1"/>
</dbReference>
<keyword evidence="5 7" id="KW-0378">Hydrolase</keyword>
<dbReference type="SUPFAM" id="SSF54001">
    <property type="entry name" value="Cysteine proteinases"/>
    <property type="match status" value="1"/>
</dbReference>
<dbReference type="VEuPathDB" id="FungiDB:GMDG_06669"/>
<sequence>MPDTTPTITTPATSTTPATETKRKTFVPLENNPQVMTTLLHSLGLSPSLSLHDVFSLTDRSLLAFVPRPASALLLVFPVSEGYEKYRREEDEGLEEYGGRGEGEEVMWFRQTIRNSCGLMALLHAAVNGSAREFVDPDSTLGKLLKDATPLAPTERADLLYHSPSLEAAHSASAQQGDTAAPAADDIVELHFVTFVVVNGKLWELDGRRKGPICRGEVGGEDALGEMALEMGPRRFVGREEGELRFSVVALGPGLD</sequence>
<dbReference type="GO" id="GO:0006511">
    <property type="term" value="P:ubiquitin-dependent protein catabolic process"/>
    <property type="evidence" value="ECO:0007669"/>
    <property type="project" value="UniProtKB-UniRule"/>
</dbReference>
<feature type="site" description="Transition state stabilizer" evidence="7">
    <location>
        <position position="111"/>
    </location>
</feature>
<evidence type="ECO:0000256" key="6">
    <source>
        <dbReference type="ARBA" id="ARBA00022807"/>
    </source>
</evidence>
<evidence type="ECO:0000256" key="5">
    <source>
        <dbReference type="ARBA" id="ARBA00022801"/>
    </source>
</evidence>
<dbReference type="EMBL" id="KV441399">
    <property type="protein sequence ID" value="OAF57738.1"/>
    <property type="molecule type" value="Genomic_DNA"/>
</dbReference>
<protein>
    <recommendedName>
        <fullName evidence="8">Ubiquitin carboxyl-terminal hydrolase</fullName>
        <ecNumber evidence="8">3.4.19.12</ecNumber>
    </recommendedName>
</protein>
<feature type="region of interest" description="Disordered" evidence="9">
    <location>
        <begin position="1"/>
        <end position="20"/>
    </location>
</feature>
<evidence type="ECO:0000256" key="2">
    <source>
        <dbReference type="ARBA" id="ARBA00009326"/>
    </source>
</evidence>
<name>A0A177A6F3_9PEZI</name>
<feature type="compositionally biased region" description="Low complexity" evidence="9">
    <location>
        <begin position="1"/>
        <end position="19"/>
    </location>
</feature>
<dbReference type="CDD" id="cd09616">
    <property type="entry name" value="Peptidase_C12_UCH_L1_L3"/>
    <property type="match status" value="1"/>
</dbReference>
<evidence type="ECO:0000256" key="4">
    <source>
        <dbReference type="ARBA" id="ARBA00022786"/>
    </source>
</evidence>
<evidence type="ECO:0000256" key="7">
    <source>
        <dbReference type="PROSITE-ProRule" id="PRU01393"/>
    </source>
</evidence>
<dbReference type="InterPro" id="IPR001578">
    <property type="entry name" value="Peptidase_C12_UCH"/>
</dbReference>
<dbReference type="GO" id="GO:0004843">
    <property type="term" value="F:cysteine-type deubiquitinase activity"/>
    <property type="evidence" value="ECO:0007669"/>
    <property type="project" value="UniProtKB-UniRule"/>
</dbReference>
<dbReference type="GeneID" id="36288603"/>
<organism evidence="11">
    <name type="scientific">Pseudogymnoascus destructans</name>
    <dbReference type="NCBI Taxonomy" id="655981"/>
    <lineage>
        <taxon>Eukaryota</taxon>
        <taxon>Fungi</taxon>
        <taxon>Dikarya</taxon>
        <taxon>Ascomycota</taxon>
        <taxon>Pezizomycotina</taxon>
        <taxon>Leotiomycetes</taxon>
        <taxon>Thelebolales</taxon>
        <taxon>Thelebolaceae</taxon>
        <taxon>Pseudogymnoascus</taxon>
    </lineage>
</organism>
<dbReference type="PROSITE" id="PS52048">
    <property type="entry name" value="UCH_DOMAIN"/>
    <property type="match status" value="1"/>
</dbReference>
<keyword evidence="4 7" id="KW-0833">Ubl conjugation pathway</keyword>
<dbReference type="PANTHER" id="PTHR10589:SF17">
    <property type="entry name" value="UBIQUITIN CARBOXYL-TERMINAL HYDROLASE"/>
    <property type="match status" value="1"/>
</dbReference>
<evidence type="ECO:0000313" key="11">
    <source>
        <dbReference type="EMBL" id="OAF57738.1"/>
    </source>
</evidence>
<comment type="catalytic activity">
    <reaction evidence="1 7 8">
        <text>Thiol-dependent hydrolysis of ester, thioester, amide, peptide and isopeptide bonds formed by the C-terminal Gly of ubiquitin (a 76-residue protein attached to proteins as an intracellular targeting signal).</text>
        <dbReference type="EC" id="3.4.19.12"/>
    </reaction>
</comment>
<dbReference type="OrthoDB" id="427186at2759"/>
<dbReference type="FunFam" id="3.40.532.10:FF:000008">
    <property type="entry name" value="Ubiquitin carboxyl-terminal hydrolase"/>
    <property type="match status" value="1"/>
</dbReference>
<dbReference type="InterPro" id="IPR038765">
    <property type="entry name" value="Papain-like_cys_pep_sf"/>
</dbReference>
<evidence type="ECO:0000256" key="3">
    <source>
        <dbReference type="ARBA" id="ARBA00022670"/>
    </source>
</evidence>
<dbReference type="Proteomes" id="UP000077154">
    <property type="component" value="Unassembled WGS sequence"/>
</dbReference>
<evidence type="ECO:0000259" key="10">
    <source>
        <dbReference type="PROSITE" id="PS52048"/>
    </source>
</evidence>
<proteinExistence type="inferred from homology"/>
<dbReference type="PRINTS" id="PR00707">
    <property type="entry name" value="UBCTHYDRLASE"/>
</dbReference>
<feature type="active site" description="Nucleophile" evidence="7">
    <location>
        <position position="117"/>
    </location>
</feature>
<reference evidence="11" key="1">
    <citation type="submission" date="2016-03" db="EMBL/GenBank/DDBJ databases">
        <title>Updated assembly of Pseudogymnoascus destructans, the fungus causing white-nose syndrome of bats.</title>
        <authorList>
            <person name="Palmer J.M."/>
            <person name="Drees K.P."/>
            <person name="Foster J.T."/>
            <person name="Lindner D.L."/>
        </authorList>
    </citation>
    <scope>NUCLEOTIDE SEQUENCE [LARGE SCALE GENOMIC DNA]</scope>
    <source>
        <strain evidence="11">20631-21</strain>
    </source>
</reference>
<accession>A0A177A6F3</accession>
<gene>
    <name evidence="11" type="primary">YUH1</name>
    <name evidence="11" type="ORF">VC83_05538</name>
</gene>
<evidence type="ECO:0000256" key="1">
    <source>
        <dbReference type="ARBA" id="ARBA00000707"/>
    </source>
</evidence>
<dbReference type="AlphaFoldDB" id="A0A177A6F3"/>
<dbReference type="GO" id="GO:0016579">
    <property type="term" value="P:protein deubiquitination"/>
    <property type="evidence" value="ECO:0007669"/>
    <property type="project" value="TreeGrafter"/>
</dbReference>
<dbReference type="PANTHER" id="PTHR10589">
    <property type="entry name" value="UBIQUITIN CARBOXYL-TERMINAL HYDROLASE"/>
    <property type="match status" value="1"/>
</dbReference>
<evidence type="ECO:0000256" key="8">
    <source>
        <dbReference type="RuleBase" id="RU361215"/>
    </source>
</evidence>
<comment type="similarity">
    <text evidence="2 7 8">Belongs to the peptidase C12 family.</text>
</comment>
<dbReference type="EC" id="3.4.19.12" evidence="8"/>
<evidence type="ECO:0000256" key="9">
    <source>
        <dbReference type="SAM" id="MobiDB-lite"/>
    </source>
</evidence>
<dbReference type="eggNOG" id="KOG1415">
    <property type="taxonomic scope" value="Eukaryota"/>
</dbReference>